<dbReference type="InterPro" id="IPR011990">
    <property type="entry name" value="TPR-like_helical_dom_sf"/>
</dbReference>
<dbReference type="Gene3D" id="1.25.40.10">
    <property type="entry name" value="Tetratricopeptide repeat domain"/>
    <property type="match status" value="1"/>
</dbReference>
<dbReference type="SUPFAM" id="SSF48452">
    <property type="entry name" value="TPR-like"/>
    <property type="match status" value="1"/>
</dbReference>
<dbReference type="Proteomes" id="UP000023152">
    <property type="component" value="Unassembled WGS sequence"/>
</dbReference>
<comment type="caution">
    <text evidence="1">The sequence shown here is derived from an EMBL/GenBank/DDBJ whole genome shotgun (WGS) entry which is preliminary data.</text>
</comment>
<evidence type="ECO:0000313" key="1">
    <source>
        <dbReference type="EMBL" id="ETO00229.1"/>
    </source>
</evidence>
<organism evidence="1 2">
    <name type="scientific">Reticulomyxa filosa</name>
    <dbReference type="NCBI Taxonomy" id="46433"/>
    <lineage>
        <taxon>Eukaryota</taxon>
        <taxon>Sar</taxon>
        <taxon>Rhizaria</taxon>
        <taxon>Retaria</taxon>
        <taxon>Foraminifera</taxon>
        <taxon>Monothalamids</taxon>
        <taxon>Reticulomyxidae</taxon>
        <taxon>Reticulomyxa</taxon>
    </lineage>
</organism>
<evidence type="ECO:0008006" key="3">
    <source>
        <dbReference type="Google" id="ProtNLM"/>
    </source>
</evidence>
<dbReference type="AlphaFoldDB" id="X6LF76"/>
<dbReference type="Pfam" id="PF14559">
    <property type="entry name" value="TPR_19"/>
    <property type="match status" value="1"/>
</dbReference>
<feature type="non-terminal residue" evidence="1">
    <location>
        <position position="85"/>
    </location>
</feature>
<keyword evidence="2" id="KW-1185">Reference proteome</keyword>
<reference evidence="1 2" key="1">
    <citation type="journal article" date="2013" name="Curr. Biol.">
        <title>The Genome of the Foraminiferan Reticulomyxa filosa.</title>
        <authorList>
            <person name="Glockner G."/>
            <person name="Hulsmann N."/>
            <person name="Schleicher M."/>
            <person name="Noegel A.A."/>
            <person name="Eichinger L."/>
            <person name="Gallinger C."/>
            <person name="Pawlowski J."/>
            <person name="Sierra R."/>
            <person name="Euteneuer U."/>
            <person name="Pillet L."/>
            <person name="Moustafa A."/>
            <person name="Platzer M."/>
            <person name="Groth M."/>
            <person name="Szafranski K."/>
            <person name="Schliwa M."/>
        </authorList>
    </citation>
    <scope>NUCLEOTIDE SEQUENCE [LARGE SCALE GENOMIC DNA]</scope>
</reference>
<sequence length="85" mass="10253">MSEEYWQRALREYPNEMPTKYGMHLYEKERYKDAMKVLQEQINRCPHDLMAKIAFAKIIVQWDRFDEAKSLLTQVLKQVPNHPLA</sequence>
<protein>
    <recommendedName>
        <fullName evidence="3">Tetratricopeptide repeat protein</fullName>
    </recommendedName>
</protein>
<proteinExistence type="predicted"/>
<dbReference type="EMBL" id="ASPP01041596">
    <property type="protein sequence ID" value="ETO00229.1"/>
    <property type="molecule type" value="Genomic_DNA"/>
</dbReference>
<gene>
    <name evidence="1" type="ORF">RFI_37218</name>
</gene>
<accession>X6LF76</accession>
<name>X6LF76_RETFI</name>
<evidence type="ECO:0000313" key="2">
    <source>
        <dbReference type="Proteomes" id="UP000023152"/>
    </source>
</evidence>